<keyword evidence="2" id="KW-1185">Reference proteome</keyword>
<dbReference type="Gene3D" id="3.90.930.1">
    <property type="match status" value="1"/>
</dbReference>
<gene>
    <name evidence="1" type="ORF">CA264_05840</name>
</gene>
<accession>A0A1X9YQ30</accession>
<dbReference type="SUPFAM" id="SSF82185">
    <property type="entry name" value="Histone H3 K4-specific methyltransferase SET7/9 N-terminal domain"/>
    <property type="match status" value="1"/>
</dbReference>
<dbReference type="OrthoDB" id="8536728at2"/>
<dbReference type="STRING" id="709015.GCA_000472485_01168"/>
<name>A0A1X9YQ30_9BACT</name>
<proteinExistence type="predicted"/>
<protein>
    <recommendedName>
        <fullName evidence="3">Toxin-antitoxin system YwqK family antitoxin</fullName>
    </recommendedName>
</protein>
<dbReference type="KEGG" id="pact:CA264_05840"/>
<evidence type="ECO:0008006" key="3">
    <source>
        <dbReference type="Google" id="ProtNLM"/>
    </source>
</evidence>
<dbReference type="Proteomes" id="UP000266292">
    <property type="component" value="Chromosome"/>
</dbReference>
<reference evidence="2" key="1">
    <citation type="submission" date="2017-05" db="EMBL/GenBank/DDBJ databases">
        <authorList>
            <person name="Ray J."/>
            <person name="Price M."/>
            <person name="Deutschbauer A."/>
        </authorList>
    </citation>
    <scope>NUCLEOTIDE SEQUENCE [LARGE SCALE GENOMIC DNA]</scope>
    <source>
        <strain evidence="2">DSM 19842</strain>
    </source>
</reference>
<evidence type="ECO:0000313" key="1">
    <source>
        <dbReference type="EMBL" id="ARS35000.1"/>
    </source>
</evidence>
<evidence type="ECO:0000313" key="2">
    <source>
        <dbReference type="Proteomes" id="UP000266292"/>
    </source>
</evidence>
<dbReference type="EMBL" id="CP021235">
    <property type="protein sequence ID" value="ARS35000.1"/>
    <property type="molecule type" value="Genomic_DNA"/>
</dbReference>
<dbReference type="AlphaFoldDB" id="A0A1X9YQ30"/>
<sequence>MAQQQESSLPRKETKRVFLFFRINKFDEEGRYHGRWKVYFGDDGQVIRNGRFRHGVEVGKWKYYYTDGTRSMKEKYNRHDNTIKVKKYHENGKLARVGQARIIRTPAETRYFWFGEWQVYDQQGQYSHTETYQSGKLISRSGSASAKR</sequence>
<organism evidence="1 2">
    <name type="scientific">Pontibacter actiniarum</name>
    <dbReference type="NCBI Taxonomy" id="323450"/>
    <lineage>
        <taxon>Bacteria</taxon>
        <taxon>Pseudomonadati</taxon>
        <taxon>Bacteroidota</taxon>
        <taxon>Cytophagia</taxon>
        <taxon>Cytophagales</taxon>
        <taxon>Hymenobacteraceae</taxon>
        <taxon>Pontibacter</taxon>
    </lineage>
</organism>